<evidence type="ECO:0008006" key="3">
    <source>
        <dbReference type="Google" id="ProtNLM"/>
    </source>
</evidence>
<sequence length="140" mass="15433">MTREFRKKRRRKETLVRRIAAVLLVLMVVPVAAAFAGASREAEGCTLVHVVDGDTVQLSCPGTGTQPHDVMGLSSPPLMGASCLAEAWWGLRARVALRARLWQASQVRFVTEPRARLTVIYLDDRPVHRVITPVPAHLCA</sequence>
<dbReference type="InterPro" id="IPR035437">
    <property type="entry name" value="SNase_OB-fold_sf"/>
</dbReference>
<dbReference type="AlphaFoldDB" id="A0A2U2CE60"/>
<accession>A0A2U2CE60</accession>
<keyword evidence="2" id="KW-1185">Reference proteome</keyword>
<dbReference type="Proteomes" id="UP000244940">
    <property type="component" value="Unassembled WGS sequence"/>
</dbReference>
<organism evidence="1 2">
    <name type="scientific">Pararhodobacter marinus</name>
    <dbReference type="NCBI Taxonomy" id="2184063"/>
    <lineage>
        <taxon>Bacteria</taxon>
        <taxon>Pseudomonadati</taxon>
        <taxon>Pseudomonadota</taxon>
        <taxon>Alphaproteobacteria</taxon>
        <taxon>Rhodobacterales</taxon>
        <taxon>Paracoccaceae</taxon>
        <taxon>Pararhodobacter</taxon>
    </lineage>
</organism>
<evidence type="ECO:0000313" key="1">
    <source>
        <dbReference type="EMBL" id="PWE30140.1"/>
    </source>
</evidence>
<dbReference type="RefSeq" id="WP_109532287.1">
    <property type="nucleotide sequence ID" value="NZ_CAXPUO010000065.1"/>
</dbReference>
<gene>
    <name evidence="1" type="ORF">C4N9_05410</name>
</gene>
<dbReference type="EMBL" id="QEYD01000003">
    <property type="protein sequence ID" value="PWE30140.1"/>
    <property type="molecule type" value="Genomic_DNA"/>
</dbReference>
<dbReference type="SUPFAM" id="SSF50199">
    <property type="entry name" value="Staphylococcal nuclease"/>
    <property type="match status" value="1"/>
</dbReference>
<comment type="caution">
    <text evidence="1">The sequence shown here is derived from an EMBL/GenBank/DDBJ whole genome shotgun (WGS) entry which is preliminary data.</text>
</comment>
<reference evidence="1 2" key="1">
    <citation type="submission" date="2018-05" db="EMBL/GenBank/DDBJ databases">
        <title>Pararhodobacter marina sp. nov., isolated from deep-sea water of the Indian Ocean.</title>
        <authorList>
            <person name="Lai Q.Sr."/>
            <person name="Liu X."/>
            <person name="Shao Z."/>
        </authorList>
    </citation>
    <scope>NUCLEOTIDE SEQUENCE [LARGE SCALE GENOMIC DNA]</scope>
    <source>
        <strain evidence="1 2">CIC4N-9</strain>
    </source>
</reference>
<name>A0A2U2CE60_9RHOB</name>
<protein>
    <recommendedName>
        <fullName evidence="3">Nuclease</fullName>
    </recommendedName>
</protein>
<dbReference type="OrthoDB" id="9792155at2"/>
<proteinExistence type="predicted"/>
<evidence type="ECO:0000313" key="2">
    <source>
        <dbReference type="Proteomes" id="UP000244940"/>
    </source>
</evidence>
<dbReference type="GeneID" id="94364317"/>